<dbReference type="Gene3D" id="3.40.190.10">
    <property type="entry name" value="Periplasmic binding protein-like II"/>
    <property type="match status" value="2"/>
</dbReference>
<evidence type="ECO:0000256" key="3">
    <source>
        <dbReference type="ARBA" id="ARBA00023125"/>
    </source>
</evidence>
<dbReference type="InterPro" id="IPR000847">
    <property type="entry name" value="LysR_HTH_N"/>
</dbReference>
<protein>
    <submittedName>
        <fullName evidence="6">LysR family transcriptional regulator</fullName>
    </submittedName>
</protein>
<gene>
    <name evidence="6" type="ORF">L4923_13390</name>
</gene>
<dbReference type="EMBL" id="JAKREW010000011">
    <property type="protein sequence ID" value="MCG7506011.1"/>
    <property type="molecule type" value="Genomic_DNA"/>
</dbReference>
<dbReference type="Pfam" id="PF03466">
    <property type="entry name" value="LysR_substrate"/>
    <property type="match status" value="1"/>
</dbReference>
<evidence type="ECO:0000256" key="1">
    <source>
        <dbReference type="ARBA" id="ARBA00009437"/>
    </source>
</evidence>
<evidence type="ECO:0000313" key="7">
    <source>
        <dbReference type="Proteomes" id="UP001201701"/>
    </source>
</evidence>
<dbReference type="InterPro" id="IPR036390">
    <property type="entry name" value="WH_DNA-bd_sf"/>
</dbReference>
<comment type="caution">
    <text evidence="6">The sequence shown here is derived from an EMBL/GenBank/DDBJ whole genome shotgun (WGS) entry which is preliminary data.</text>
</comment>
<evidence type="ECO:0000256" key="4">
    <source>
        <dbReference type="ARBA" id="ARBA00023163"/>
    </source>
</evidence>
<dbReference type="PANTHER" id="PTHR30419">
    <property type="entry name" value="HTH-TYPE TRANSCRIPTIONAL REGULATOR YBHD"/>
    <property type="match status" value="1"/>
</dbReference>
<dbReference type="PRINTS" id="PR00039">
    <property type="entry name" value="HTHLYSR"/>
</dbReference>
<dbReference type="Pfam" id="PF00126">
    <property type="entry name" value="HTH_1"/>
    <property type="match status" value="1"/>
</dbReference>
<dbReference type="RefSeq" id="WP_239365780.1">
    <property type="nucleotide sequence ID" value="NZ_JAKREW010000011.1"/>
</dbReference>
<dbReference type="SUPFAM" id="SSF53850">
    <property type="entry name" value="Periplasmic binding protein-like II"/>
    <property type="match status" value="1"/>
</dbReference>
<evidence type="ECO:0000259" key="5">
    <source>
        <dbReference type="PROSITE" id="PS50931"/>
    </source>
</evidence>
<keyword evidence="7" id="KW-1185">Reference proteome</keyword>
<dbReference type="SUPFAM" id="SSF46785">
    <property type="entry name" value="Winged helix' DNA-binding domain"/>
    <property type="match status" value="1"/>
</dbReference>
<evidence type="ECO:0000313" key="6">
    <source>
        <dbReference type="EMBL" id="MCG7506011.1"/>
    </source>
</evidence>
<dbReference type="Proteomes" id="UP001201701">
    <property type="component" value="Unassembled WGS sequence"/>
</dbReference>
<reference evidence="6 7" key="1">
    <citation type="submission" date="2022-02" db="EMBL/GenBank/DDBJ databases">
        <title>Draft genome sequence of Mezorhizobium retamae strain IRAMC:0171 isolated from Retama raetam nodules.</title>
        <authorList>
            <person name="Bengaied R."/>
            <person name="Sbissi I."/>
            <person name="Huber K."/>
            <person name="Ghodbane F."/>
            <person name="Nouioui I."/>
            <person name="Tarhouni M."/>
            <person name="Gtari M."/>
        </authorList>
    </citation>
    <scope>NUCLEOTIDE SEQUENCE [LARGE SCALE GENOMIC DNA]</scope>
    <source>
        <strain evidence="6 7">IRAMC:0171</strain>
    </source>
</reference>
<dbReference type="InterPro" id="IPR050950">
    <property type="entry name" value="HTH-type_LysR_regulators"/>
</dbReference>
<feature type="domain" description="HTH lysR-type" evidence="5">
    <location>
        <begin position="10"/>
        <end position="67"/>
    </location>
</feature>
<organism evidence="6 7">
    <name type="scientific">Mesorhizobium retamae</name>
    <dbReference type="NCBI Taxonomy" id="2912854"/>
    <lineage>
        <taxon>Bacteria</taxon>
        <taxon>Pseudomonadati</taxon>
        <taxon>Pseudomonadota</taxon>
        <taxon>Alphaproteobacteria</taxon>
        <taxon>Hyphomicrobiales</taxon>
        <taxon>Phyllobacteriaceae</taxon>
        <taxon>Mesorhizobium</taxon>
    </lineage>
</organism>
<keyword evidence="2" id="KW-0805">Transcription regulation</keyword>
<dbReference type="InterPro" id="IPR036388">
    <property type="entry name" value="WH-like_DNA-bd_sf"/>
</dbReference>
<name>A0ABS9QF12_9HYPH</name>
<sequence length="316" mass="35825">MRPERLVWDLDWNLLRTFVVIAEVRSITRAAEHLNLRQPTVSNALRRLEDRIGRQLVERDATRFELTEVGKLLYEQSVEVFGAISQLPRLVRGVSDDVTGHVTIAVASHVVSPLFDRVLGEFHQSYPRATITIQVAPSIEVTKQVRERRASFGLCLVSQRDPTLTYTMVYREFFGFFCGPTHRLFGQKELRLEDLEGEMSVSFQTDHITDALRPVALLRSEARLDASVVGVSSSLEEVRRMIIAGLGIGPLPLHVARRDVSDGTLWRLPPYKDVPAIDIYLLVNEQRPMNRAESALLDGLQRAIADTPVEERTYLQ</sequence>
<comment type="similarity">
    <text evidence="1">Belongs to the LysR transcriptional regulatory family.</text>
</comment>
<proteinExistence type="inferred from homology"/>
<dbReference type="CDD" id="cd05466">
    <property type="entry name" value="PBP2_LTTR_substrate"/>
    <property type="match status" value="1"/>
</dbReference>
<dbReference type="PROSITE" id="PS50931">
    <property type="entry name" value="HTH_LYSR"/>
    <property type="match status" value="1"/>
</dbReference>
<dbReference type="Gene3D" id="1.10.10.10">
    <property type="entry name" value="Winged helix-like DNA-binding domain superfamily/Winged helix DNA-binding domain"/>
    <property type="match status" value="1"/>
</dbReference>
<keyword evidence="4" id="KW-0804">Transcription</keyword>
<keyword evidence="3" id="KW-0238">DNA-binding</keyword>
<accession>A0ABS9QF12</accession>
<evidence type="ECO:0000256" key="2">
    <source>
        <dbReference type="ARBA" id="ARBA00023015"/>
    </source>
</evidence>
<dbReference type="InterPro" id="IPR005119">
    <property type="entry name" value="LysR_subst-bd"/>
</dbReference>